<accession>A0A433SZ25</accession>
<dbReference type="AlphaFoldDB" id="A0A433SZ25"/>
<feature type="non-terminal residue" evidence="5">
    <location>
        <position position="174"/>
    </location>
</feature>
<dbReference type="InterPro" id="IPR036028">
    <property type="entry name" value="SH3-like_dom_sf"/>
</dbReference>
<feature type="compositionally biased region" description="Basic and acidic residues" evidence="3">
    <location>
        <begin position="163"/>
        <end position="174"/>
    </location>
</feature>
<evidence type="ECO:0000256" key="2">
    <source>
        <dbReference type="PROSITE-ProRule" id="PRU00192"/>
    </source>
</evidence>
<keyword evidence="1 2" id="KW-0728">SH3 domain</keyword>
<proteinExistence type="predicted"/>
<organism evidence="5 6">
    <name type="scientific">Elysia chlorotica</name>
    <name type="common">Eastern emerald elysia</name>
    <name type="synonym">Sea slug</name>
    <dbReference type="NCBI Taxonomy" id="188477"/>
    <lineage>
        <taxon>Eukaryota</taxon>
        <taxon>Metazoa</taxon>
        <taxon>Spiralia</taxon>
        <taxon>Lophotrochozoa</taxon>
        <taxon>Mollusca</taxon>
        <taxon>Gastropoda</taxon>
        <taxon>Heterobranchia</taxon>
        <taxon>Euthyneura</taxon>
        <taxon>Panpulmonata</taxon>
        <taxon>Sacoglossa</taxon>
        <taxon>Placobranchoidea</taxon>
        <taxon>Plakobranchidae</taxon>
        <taxon>Elysia</taxon>
    </lineage>
</organism>
<dbReference type="OrthoDB" id="445362at2759"/>
<evidence type="ECO:0000256" key="1">
    <source>
        <dbReference type="ARBA" id="ARBA00022443"/>
    </source>
</evidence>
<dbReference type="Gene3D" id="2.30.30.40">
    <property type="entry name" value="SH3 Domains"/>
    <property type="match status" value="1"/>
</dbReference>
<dbReference type="Pfam" id="PF14604">
    <property type="entry name" value="SH3_9"/>
    <property type="match status" value="1"/>
</dbReference>
<feature type="domain" description="SH3" evidence="4">
    <location>
        <begin position="1"/>
        <end position="58"/>
    </location>
</feature>
<dbReference type="Proteomes" id="UP000271974">
    <property type="component" value="Unassembled WGS sequence"/>
</dbReference>
<dbReference type="InterPro" id="IPR001452">
    <property type="entry name" value="SH3_domain"/>
</dbReference>
<evidence type="ECO:0000313" key="6">
    <source>
        <dbReference type="Proteomes" id="UP000271974"/>
    </source>
</evidence>
<dbReference type="SUPFAM" id="SSF50044">
    <property type="entry name" value="SH3-domain"/>
    <property type="match status" value="1"/>
</dbReference>
<evidence type="ECO:0000313" key="5">
    <source>
        <dbReference type="EMBL" id="RUS74564.1"/>
    </source>
</evidence>
<evidence type="ECO:0000259" key="4">
    <source>
        <dbReference type="PROSITE" id="PS50002"/>
    </source>
</evidence>
<comment type="caution">
    <text evidence="5">The sequence shown here is derived from an EMBL/GenBank/DDBJ whole genome shotgun (WGS) entry which is preliminary data.</text>
</comment>
<sequence length="174" mass="19207">MYRALYAHNSKLPKYLSFEPGDKFTLVDTSVSDQWFLAQNGLGEIGYVPFNYIKKVEASTEQQVKFIDGAMEAIHLQATSEGGQYTKEQRLIMKKLVKHRAEVIKSAKDVRSSTRRRPAPAPPVVQGAGDDTPSPTTKRGQGSGEGRKTHDDSPSQSHSTKVKNSDARRGSVQS</sequence>
<name>A0A433SZ25_ELYCH</name>
<dbReference type="SMART" id="SM00326">
    <property type="entry name" value="SH3"/>
    <property type="match status" value="1"/>
</dbReference>
<dbReference type="EMBL" id="RQTK01000819">
    <property type="protein sequence ID" value="RUS74564.1"/>
    <property type="molecule type" value="Genomic_DNA"/>
</dbReference>
<keyword evidence="6" id="KW-1185">Reference proteome</keyword>
<reference evidence="5 6" key="1">
    <citation type="submission" date="2019-01" db="EMBL/GenBank/DDBJ databases">
        <title>A draft genome assembly of the solar-powered sea slug Elysia chlorotica.</title>
        <authorList>
            <person name="Cai H."/>
            <person name="Li Q."/>
            <person name="Fang X."/>
            <person name="Li J."/>
            <person name="Curtis N.E."/>
            <person name="Altenburger A."/>
            <person name="Shibata T."/>
            <person name="Feng M."/>
            <person name="Maeda T."/>
            <person name="Schwartz J.A."/>
            <person name="Shigenobu S."/>
            <person name="Lundholm N."/>
            <person name="Nishiyama T."/>
            <person name="Yang H."/>
            <person name="Hasebe M."/>
            <person name="Li S."/>
            <person name="Pierce S.K."/>
            <person name="Wang J."/>
        </authorList>
    </citation>
    <scope>NUCLEOTIDE SEQUENCE [LARGE SCALE GENOMIC DNA]</scope>
    <source>
        <strain evidence="5">EC2010</strain>
        <tissue evidence="5">Whole organism of an adult</tissue>
    </source>
</reference>
<evidence type="ECO:0000256" key="3">
    <source>
        <dbReference type="SAM" id="MobiDB-lite"/>
    </source>
</evidence>
<dbReference type="STRING" id="188477.A0A433SZ25"/>
<gene>
    <name evidence="5" type="ORF">EGW08_017670</name>
</gene>
<protein>
    <recommendedName>
        <fullName evidence="4">SH3 domain-containing protein</fullName>
    </recommendedName>
</protein>
<feature type="region of interest" description="Disordered" evidence="3">
    <location>
        <begin position="104"/>
        <end position="174"/>
    </location>
</feature>
<dbReference type="PROSITE" id="PS50002">
    <property type="entry name" value="SH3"/>
    <property type="match status" value="1"/>
</dbReference>